<name>W4LLA4_ENTF1</name>
<dbReference type="AlphaFoldDB" id="W4LLA4"/>
<organism evidence="1 2">
    <name type="scientific">Entotheonella factor</name>
    <dbReference type="NCBI Taxonomy" id="1429438"/>
    <lineage>
        <taxon>Bacteria</taxon>
        <taxon>Pseudomonadati</taxon>
        <taxon>Nitrospinota/Tectimicrobiota group</taxon>
        <taxon>Candidatus Tectimicrobiota</taxon>
        <taxon>Candidatus Entotheonellia</taxon>
        <taxon>Candidatus Entotheonellales</taxon>
        <taxon>Candidatus Entotheonellaceae</taxon>
        <taxon>Candidatus Entotheonella</taxon>
    </lineage>
</organism>
<dbReference type="InterPro" id="IPR036457">
    <property type="entry name" value="PPM-type-like_dom_sf"/>
</dbReference>
<dbReference type="EMBL" id="AZHW01000529">
    <property type="protein sequence ID" value="ETW98694.1"/>
    <property type="molecule type" value="Genomic_DNA"/>
</dbReference>
<dbReference type="HOGENOM" id="CLU_087939_0_0_7"/>
<evidence type="ECO:0000313" key="1">
    <source>
        <dbReference type="EMBL" id="ETW98694.1"/>
    </source>
</evidence>
<evidence type="ECO:0000313" key="2">
    <source>
        <dbReference type="Proteomes" id="UP000019141"/>
    </source>
</evidence>
<dbReference type="Gene3D" id="3.60.40.10">
    <property type="entry name" value="PPM-type phosphatase domain"/>
    <property type="match status" value="1"/>
</dbReference>
<protein>
    <recommendedName>
        <fullName evidence="3">PPM-type phosphatase domain-containing protein</fullName>
    </recommendedName>
</protein>
<dbReference type="PATRIC" id="fig|1429438.4.peg.3477"/>
<keyword evidence="2" id="KW-1185">Reference proteome</keyword>
<reference evidence="1 2" key="1">
    <citation type="journal article" date="2014" name="Nature">
        <title>An environmental bacterial taxon with a large and distinct metabolic repertoire.</title>
        <authorList>
            <person name="Wilson M.C."/>
            <person name="Mori T."/>
            <person name="Ruckert C."/>
            <person name="Uria A.R."/>
            <person name="Helf M.J."/>
            <person name="Takada K."/>
            <person name="Gernert C."/>
            <person name="Steffens U.A."/>
            <person name="Heycke N."/>
            <person name="Schmitt S."/>
            <person name="Rinke C."/>
            <person name="Helfrich E.J."/>
            <person name="Brachmann A.O."/>
            <person name="Gurgui C."/>
            <person name="Wakimoto T."/>
            <person name="Kracht M."/>
            <person name="Crusemann M."/>
            <person name="Hentschel U."/>
            <person name="Abe I."/>
            <person name="Matsunaga S."/>
            <person name="Kalinowski J."/>
            <person name="Takeyama H."/>
            <person name="Piel J."/>
        </authorList>
    </citation>
    <scope>NUCLEOTIDE SEQUENCE [LARGE SCALE GENOMIC DNA]</scope>
    <source>
        <strain evidence="2">TSY1</strain>
    </source>
</reference>
<proteinExistence type="predicted"/>
<comment type="caution">
    <text evidence="1">The sequence shown here is derived from an EMBL/GenBank/DDBJ whole genome shotgun (WGS) entry which is preliminary data.</text>
</comment>
<gene>
    <name evidence="1" type="ORF">ETSY1_17760</name>
</gene>
<dbReference type="Proteomes" id="UP000019141">
    <property type="component" value="Unassembled WGS sequence"/>
</dbReference>
<accession>W4LLA4</accession>
<sequence>MDSVLTTGGRILETYIQSKTGHEEDCEDLIHMSEHYIAVIDGATSKTNDRWSGKTSGKQAAEIIDATFHRMPADCTARRAADLLTSAIRAFYADNDFETQIEEHPERRLTASVVALSLGRREIWSIGDCQFMLGDQPFTVSKKVDKLTEEARAFFLESEVLAGHHTVEELLVNDTGRQFIQPLLERQHRFQNNPHAGSFYYAAVDGFPIPDDGVVVEPIPREVSHVVLASDGYPFLRPSLAESEQLLADLLQGDPLLFRVYKSTKGLVVGNVSFDDRAYVKIELSRSP</sequence>
<evidence type="ECO:0008006" key="3">
    <source>
        <dbReference type="Google" id="ProtNLM"/>
    </source>
</evidence>